<keyword evidence="4" id="KW-1185">Reference proteome</keyword>
<dbReference type="Pfam" id="PF24883">
    <property type="entry name" value="NPHP3_N"/>
    <property type="match status" value="1"/>
</dbReference>
<keyword evidence="1" id="KW-0677">Repeat</keyword>
<dbReference type="SUPFAM" id="SSF52540">
    <property type="entry name" value="P-loop containing nucleoside triphosphate hydrolases"/>
    <property type="match status" value="1"/>
</dbReference>
<reference evidence="3" key="1">
    <citation type="journal article" date="2020" name="Nat. Commun.">
        <title>Large-scale genome sequencing of mycorrhizal fungi provides insights into the early evolution of symbiotic traits.</title>
        <authorList>
            <person name="Miyauchi S."/>
            <person name="Kiss E."/>
            <person name="Kuo A."/>
            <person name="Drula E."/>
            <person name="Kohler A."/>
            <person name="Sanchez-Garcia M."/>
            <person name="Morin E."/>
            <person name="Andreopoulos B."/>
            <person name="Barry K.W."/>
            <person name="Bonito G."/>
            <person name="Buee M."/>
            <person name="Carver A."/>
            <person name="Chen C."/>
            <person name="Cichocki N."/>
            <person name="Clum A."/>
            <person name="Culley D."/>
            <person name="Crous P.W."/>
            <person name="Fauchery L."/>
            <person name="Girlanda M."/>
            <person name="Hayes R.D."/>
            <person name="Keri Z."/>
            <person name="LaButti K."/>
            <person name="Lipzen A."/>
            <person name="Lombard V."/>
            <person name="Magnuson J."/>
            <person name="Maillard F."/>
            <person name="Murat C."/>
            <person name="Nolan M."/>
            <person name="Ohm R.A."/>
            <person name="Pangilinan J."/>
            <person name="Pereira M.F."/>
            <person name="Perotto S."/>
            <person name="Peter M."/>
            <person name="Pfister S."/>
            <person name="Riley R."/>
            <person name="Sitrit Y."/>
            <person name="Stielow J.B."/>
            <person name="Szollosi G."/>
            <person name="Zifcakova L."/>
            <person name="Stursova M."/>
            <person name="Spatafora J.W."/>
            <person name="Tedersoo L."/>
            <person name="Vaario L.M."/>
            <person name="Yamada A."/>
            <person name="Yan M."/>
            <person name="Wang P."/>
            <person name="Xu J."/>
            <person name="Bruns T."/>
            <person name="Baldrian P."/>
            <person name="Vilgalys R."/>
            <person name="Dunand C."/>
            <person name="Henrissat B."/>
            <person name="Grigoriev I.V."/>
            <person name="Hibbett D."/>
            <person name="Nagy L.G."/>
            <person name="Martin F.M."/>
        </authorList>
    </citation>
    <scope>NUCLEOTIDE SEQUENCE</scope>
    <source>
        <strain evidence="3">UH-Tt-Lm1</strain>
    </source>
</reference>
<sequence length="540" mass="60405">MLILNNSRRALGAEFRRGGGGCLKGTRVTLLDEIERWTTDFSRPPVCWLHGLAGTGKTTITQTIAERILACGQLGASFSCSRAFEERSNIHLIWPTIAVQLARKYAEFRSLFLPRVRSDPDIFHESLYNQMYKLIVQPLKKSGISTVIVIDALDECIDGEPASAILFVLGQFVSEVPKVKFFVTSRPDPQIWEGFRLPPLAKATDVFVLHEVESRQVANDMLLFFRHELSNIARRRGDLDDWPTKEQMDLLCERAAGFFAYAVATVKFIDSLYANPRGRLDLLLQSPQCSVREGKTRLEGNTTLDSVYTSILRKAFDDPDIDPMVPSVLGAMILAANPVSPSTISMLLGLDDALDCVLPILSSVRSLLILREDINSPVRPFHKSFSHFITDQSRCEPRFHVSPPACHSALLIGCLDLMNRQLEKNICKLPDAVTNSVVSDLEEKVERYICPGLQYACRSWHTHLVGGYTTLVNTHEITSVIHRFLETKFLFWLEVLSVLGAARTAVEALQAAADRLEVRRCSTLDVLPVILRLDSGISHT</sequence>
<evidence type="ECO:0000256" key="1">
    <source>
        <dbReference type="ARBA" id="ARBA00022737"/>
    </source>
</evidence>
<evidence type="ECO:0000259" key="2">
    <source>
        <dbReference type="Pfam" id="PF24883"/>
    </source>
</evidence>
<accession>A0A9P6HCU3</accession>
<feature type="domain" description="Nephrocystin 3-like N-terminal" evidence="2">
    <location>
        <begin position="32"/>
        <end position="186"/>
    </location>
</feature>
<dbReference type="OrthoDB" id="163438at2759"/>
<name>A0A9P6HCU3_9AGAM</name>
<dbReference type="EMBL" id="WIUZ02000008">
    <property type="protein sequence ID" value="KAF9784383.1"/>
    <property type="molecule type" value="Genomic_DNA"/>
</dbReference>
<gene>
    <name evidence="3" type="ORF">BJ322DRAFT_1006862</name>
</gene>
<protein>
    <recommendedName>
        <fullName evidence="2">Nephrocystin 3-like N-terminal domain-containing protein</fullName>
    </recommendedName>
</protein>
<reference evidence="3" key="2">
    <citation type="submission" date="2020-11" db="EMBL/GenBank/DDBJ databases">
        <authorList>
            <consortium name="DOE Joint Genome Institute"/>
            <person name="Kuo A."/>
            <person name="Miyauchi S."/>
            <person name="Kiss E."/>
            <person name="Drula E."/>
            <person name="Kohler A."/>
            <person name="Sanchez-Garcia M."/>
            <person name="Andreopoulos B."/>
            <person name="Barry K.W."/>
            <person name="Bonito G."/>
            <person name="Buee M."/>
            <person name="Carver A."/>
            <person name="Chen C."/>
            <person name="Cichocki N."/>
            <person name="Clum A."/>
            <person name="Culley D."/>
            <person name="Crous P.W."/>
            <person name="Fauchery L."/>
            <person name="Girlanda M."/>
            <person name="Hayes R."/>
            <person name="Keri Z."/>
            <person name="Labutti K."/>
            <person name="Lipzen A."/>
            <person name="Lombard V."/>
            <person name="Magnuson J."/>
            <person name="Maillard F."/>
            <person name="Morin E."/>
            <person name="Murat C."/>
            <person name="Nolan M."/>
            <person name="Ohm R."/>
            <person name="Pangilinan J."/>
            <person name="Pereira M."/>
            <person name="Perotto S."/>
            <person name="Peter M."/>
            <person name="Riley R."/>
            <person name="Sitrit Y."/>
            <person name="Stielow B."/>
            <person name="Szollosi G."/>
            <person name="Zifcakova L."/>
            <person name="Stursova M."/>
            <person name="Spatafora J.W."/>
            <person name="Tedersoo L."/>
            <person name="Vaario L.-M."/>
            <person name="Yamada A."/>
            <person name="Yan M."/>
            <person name="Wang P."/>
            <person name="Xu J."/>
            <person name="Bruns T."/>
            <person name="Baldrian P."/>
            <person name="Vilgalys R."/>
            <person name="Henrissat B."/>
            <person name="Grigoriev I.V."/>
            <person name="Hibbett D."/>
            <person name="Nagy L.G."/>
            <person name="Martin F.M."/>
        </authorList>
    </citation>
    <scope>NUCLEOTIDE SEQUENCE</scope>
    <source>
        <strain evidence="3">UH-Tt-Lm1</strain>
    </source>
</reference>
<dbReference type="InterPro" id="IPR056884">
    <property type="entry name" value="NPHP3-like_N"/>
</dbReference>
<dbReference type="Proteomes" id="UP000736335">
    <property type="component" value="Unassembled WGS sequence"/>
</dbReference>
<dbReference type="AlphaFoldDB" id="A0A9P6HCU3"/>
<evidence type="ECO:0000313" key="4">
    <source>
        <dbReference type="Proteomes" id="UP000736335"/>
    </source>
</evidence>
<dbReference type="Gene3D" id="3.40.50.300">
    <property type="entry name" value="P-loop containing nucleotide triphosphate hydrolases"/>
    <property type="match status" value="1"/>
</dbReference>
<proteinExistence type="predicted"/>
<dbReference type="InterPro" id="IPR027417">
    <property type="entry name" value="P-loop_NTPase"/>
</dbReference>
<evidence type="ECO:0000313" key="3">
    <source>
        <dbReference type="EMBL" id="KAF9784383.1"/>
    </source>
</evidence>
<dbReference type="PANTHER" id="PTHR10039">
    <property type="entry name" value="AMELOGENIN"/>
    <property type="match status" value="1"/>
</dbReference>
<organism evidence="3 4">
    <name type="scientific">Thelephora terrestris</name>
    <dbReference type="NCBI Taxonomy" id="56493"/>
    <lineage>
        <taxon>Eukaryota</taxon>
        <taxon>Fungi</taxon>
        <taxon>Dikarya</taxon>
        <taxon>Basidiomycota</taxon>
        <taxon>Agaricomycotina</taxon>
        <taxon>Agaricomycetes</taxon>
        <taxon>Thelephorales</taxon>
        <taxon>Thelephoraceae</taxon>
        <taxon>Thelephora</taxon>
    </lineage>
</organism>
<comment type="caution">
    <text evidence="3">The sequence shown here is derived from an EMBL/GenBank/DDBJ whole genome shotgun (WGS) entry which is preliminary data.</text>
</comment>